<protein>
    <recommendedName>
        <fullName evidence="4">Transmembrane protein</fullName>
    </recommendedName>
</protein>
<evidence type="ECO:0000256" key="1">
    <source>
        <dbReference type="SAM" id="Phobius"/>
    </source>
</evidence>
<dbReference type="EMBL" id="JAEFBJ010000013">
    <property type="protein sequence ID" value="KAG7537987.1"/>
    <property type="molecule type" value="Genomic_DNA"/>
</dbReference>
<gene>
    <name evidence="2" type="ORF">ISN44_As13g018210</name>
</gene>
<evidence type="ECO:0000313" key="3">
    <source>
        <dbReference type="Proteomes" id="UP000694251"/>
    </source>
</evidence>
<comment type="caution">
    <text evidence="2">The sequence shown here is derived from an EMBL/GenBank/DDBJ whole genome shotgun (WGS) entry which is preliminary data.</text>
</comment>
<keyword evidence="1" id="KW-1133">Transmembrane helix</keyword>
<evidence type="ECO:0008006" key="4">
    <source>
        <dbReference type="Google" id="ProtNLM"/>
    </source>
</evidence>
<organism evidence="2 3">
    <name type="scientific">Arabidopsis suecica</name>
    <name type="common">Swedish thale-cress</name>
    <name type="synonym">Cardaminopsis suecica</name>
    <dbReference type="NCBI Taxonomy" id="45249"/>
    <lineage>
        <taxon>Eukaryota</taxon>
        <taxon>Viridiplantae</taxon>
        <taxon>Streptophyta</taxon>
        <taxon>Embryophyta</taxon>
        <taxon>Tracheophyta</taxon>
        <taxon>Spermatophyta</taxon>
        <taxon>Magnoliopsida</taxon>
        <taxon>eudicotyledons</taxon>
        <taxon>Gunneridae</taxon>
        <taxon>Pentapetalae</taxon>
        <taxon>rosids</taxon>
        <taxon>malvids</taxon>
        <taxon>Brassicales</taxon>
        <taxon>Brassicaceae</taxon>
        <taxon>Camelineae</taxon>
        <taxon>Arabidopsis</taxon>
    </lineage>
</organism>
<feature type="transmembrane region" description="Helical" evidence="1">
    <location>
        <begin position="67"/>
        <end position="87"/>
    </location>
</feature>
<dbReference type="Proteomes" id="UP000694251">
    <property type="component" value="Chromosome 13"/>
</dbReference>
<keyword evidence="1" id="KW-0812">Transmembrane</keyword>
<accession>A0A8T1XZL5</accession>
<proteinExistence type="predicted"/>
<feature type="transmembrane region" description="Helical" evidence="1">
    <location>
        <begin position="107"/>
        <end position="134"/>
    </location>
</feature>
<evidence type="ECO:0000313" key="2">
    <source>
        <dbReference type="EMBL" id="KAG7537987.1"/>
    </source>
</evidence>
<sequence length="139" mass="14959">MEERCSRFAFSLSLSVAVPIRWRLLSQLRIIGAHRILLVGSSAGRLKGRAFSLSSLSKNLSEKRESCFFLFSRCWLACSFSAFGLLSPSFGLLSPSFGLLSPAFSPVSAAFAAGLSPVSLAGLYRSIGCGLLLIDFKSN</sequence>
<keyword evidence="3" id="KW-1185">Reference proteome</keyword>
<reference evidence="2 3" key="1">
    <citation type="submission" date="2020-12" db="EMBL/GenBank/DDBJ databases">
        <title>Concerted genomic and epigenomic changes stabilize Arabidopsis allopolyploids.</title>
        <authorList>
            <person name="Chen Z."/>
        </authorList>
    </citation>
    <scope>NUCLEOTIDE SEQUENCE [LARGE SCALE GENOMIC DNA]</scope>
    <source>
        <strain evidence="2">As9502</strain>
        <tissue evidence="2">Leaf</tissue>
    </source>
</reference>
<name>A0A8T1XZL5_ARASU</name>
<dbReference type="AlphaFoldDB" id="A0A8T1XZL5"/>
<keyword evidence="1" id="KW-0472">Membrane</keyword>